<keyword evidence="1" id="KW-0805">Transcription regulation</keyword>
<evidence type="ECO:0000256" key="1">
    <source>
        <dbReference type="ARBA" id="ARBA00023015"/>
    </source>
</evidence>
<proteinExistence type="predicted"/>
<dbReference type="PANTHER" id="PTHR43280:SF2">
    <property type="entry name" value="HTH-TYPE TRANSCRIPTIONAL REGULATOR EXSA"/>
    <property type="match status" value="1"/>
</dbReference>
<dbReference type="InterPro" id="IPR002818">
    <property type="entry name" value="DJ-1/PfpI"/>
</dbReference>
<evidence type="ECO:0000259" key="4">
    <source>
        <dbReference type="PROSITE" id="PS01124"/>
    </source>
</evidence>
<dbReference type="Pfam" id="PF12833">
    <property type="entry name" value="HTH_18"/>
    <property type="match status" value="1"/>
</dbReference>
<sequence>MPALNASGRYTWSVDFDIFQAIFVMADFTILVLSGAYATSVAATLDVLQAASTLAPRVKAARPTWRVLSADAPSVRLSSGMQIDAAALPKRPRPDSSTWVVPGLGIDDAGALAARLARDDAQRAARTLAAHAAAGGQVAASCSAVFLLQAAGLLPARRVTTSWWLAATLQQLEPACTVDANRMVCADGPVSTAGAAFAQTDLMLHLLRTRFGVALADAVGRVLLIDGRHAQAPFVVPAMLANGNALIARLVARVEAALPNPPSVQALADEFAMSQRTLSRHVQEATGRSTLALIQSVRLNRARMLIESSRMTIDSVAEAVGYEDATALRRLMRKVTGANPSQYRPAA</sequence>
<protein>
    <submittedName>
        <fullName evidence="5">HTH-type transcriptional regulator CdhR</fullName>
    </submittedName>
</protein>
<dbReference type="SMART" id="SM00342">
    <property type="entry name" value="HTH_ARAC"/>
    <property type="match status" value="1"/>
</dbReference>
<dbReference type="InterPro" id="IPR018060">
    <property type="entry name" value="HTH_AraC"/>
</dbReference>
<name>A0ABM9K0L3_9RALS</name>
<dbReference type="PROSITE" id="PS01124">
    <property type="entry name" value="HTH_ARAC_FAMILY_2"/>
    <property type="match status" value="1"/>
</dbReference>
<dbReference type="Proteomes" id="UP001189757">
    <property type="component" value="Unassembled WGS sequence"/>
</dbReference>
<dbReference type="PANTHER" id="PTHR43280">
    <property type="entry name" value="ARAC-FAMILY TRANSCRIPTIONAL REGULATOR"/>
    <property type="match status" value="1"/>
</dbReference>
<dbReference type="Gene3D" id="3.40.50.880">
    <property type="match status" value="1"/>
</dbReference>
<keyword evidence="2" id="KW-0238">DNA-binding</keyword>
<reference evidence="5 6" key="1">
    <citation type="submission" date="2023-07" db="EMBL/GenBank/DDBJ databases">
        <authorList>
            <person name="Peeters C."/>
        </authorList>
    </citation>
    <scope>NUCLEOTIDE SEQUENCE [LARGE SCALE GENOMIC DNA]</scope>
    <source>
        <strain evidence="5 6">LMG 18101</strain>
    </source>
</reference>
<organism evidence="5 6">
    <name type="scientific">Ralstonia flaminis</name>
    <dbReference type="NCBI Taxonomy" id="3058597"/>
    <lineage>
        <taxon>Bacteria</taxon>
        <taxon>Pseudomonadati</taxon>
        <taxon>Pseudomonadota</taxon>
        <taxon>Betaproteobacteria</taxon>
        <taxon>Burkholderiales</taxon>
        <taxon>Burkholderiaceae</taxon>
        <taxon>Ralstonia</taxon>
    </lineage>
</organism>
<evidence type="ECO:0000256" key="3">
    <source>
        <dbReference type="ARBA" id="ARBA00023163"/>
    </source>
</evidence>
<feature type="domain" description="HTH araC/xylS-type" evidence="4">
    <location>
        <begin position="248"/>
        <end position="346"/>
    </location>
</feature>
<dbReference type="InterPro" id="IPR029062">
    <property type="entry name" value="Class_I_gatase-like"/>
</dbReference>
<evidence type="ECO:0000256" key="2">
    <source>
        <dbReference type="ARBA" id="ARBA00023125"/>
    </source>
</evidence>
<comment type="caution">
    <text evidence="5">The sequence shown here is derived from an EMBL/GenBank/DDBJ whole genome shotgun (WGS) entry which is preliminary data.</text>
</comment>
<dbReference type="SUPFAM" id="SSF52317">
    <property type="entry name" value="Class I glutamine amidotransferase-like"/>
    <property type="match status" value="1"/>
</dbReference>
<gene>
    <name evidence="5" type="primary">cdhR_3</name>
    <name evidence="5" type="ORF">LMG18101_00909</name>
</gene>
<dbReference type="InterPro" id="IPR009057">
    <property type="entry name" value="Homeodomain-like_sf"/>
</dbReference>
<dbReference type="SUPFAM" id="SSF46689">
    <property type="entry name" value="Homeodomain-like"/>
    <property type="match status" value="1"/>
</dbReference>
<accession>A0ABM9K0L3</accession>
<keyword evidence="6" id="KW-1185">Reference proteome</keyword>
<dbReference type="Pfam" id="PF01965">
    <property type="entry name" value="DJ-1_PfpI"/>
    <property type="match status" value="1"/>
</dbReference>
<dbReference type="EMBL" id="CATZLL010000002">
    <property type="protein sequence ID" value="CAJ0810494.1"/>
    <property type="molecule type" value="Genomic_DNA"/>
</dbReference>
<dbReference type="Gene3D" id="1.10.10.60">
    <property type="entry name" value="Homeodomain-like"/>
    <property type="match status" value="1"/>
</dbReference>
<evidence type="ECO:0000313" key="6">
    <source>
        <dbReference type="Proteomes" id="UP001189757"/>
    </source>
</evidence>
<evidence type="ECO:0000313" key="5">
    <source>
        <dbReference type="EMBL" id="CAJ0810494.1"/>
    </source>
</evidence>
<keyword evidence="3" id="KW-0804">Transcription</keyword>